<dbReference type="Proteomes" id="UP000655044">
    <property type="component" value="Unassembled WGS sequence"/>
</dbReference>
<accession>A0A8J3RV19</accession>
<keyword evidence="2" id="KW-1185">Reference proteome</keyword>
<dbReference type="AlphaFoldDB" id="A0A8J3RV19"/>
<dbReference type="RefSeq" id="WP_176728645.1">
    <property type="nucleotide sequence ID" value="NZ_BMQP01000016.1"/>
</dbReference>
<proteinExistence type="predicted"/>
<protein>
    <recommendedName>
        <fullName evidence="3">DUF5753 domain-containing protein</fullName>
    </recommendedName>
</protein>
<name>A0A8J3RV19_PLARO</name>
<evidence type="ECO:0000313" key="1">
    <source>
        <dbReference type="EMBL" id="GIH81698.1"/>
    </source>
</evidence>
<dbReference type="EMBL" id="BOOI01000001">
    <property type="protein sequence ID" value="GIH81698.1"/>
    <property type="molecule type" value="Genomic_DNA"/>
</dbReference>
<evidence type="ECO:0008006" key="3">
    <source>
        <dbReference type="Google" id="ProtNLM"/>
    </source>
</evidence>
<sequence>MFDDAEVTVELVSGHLTITQPREIAMYAAAFAGLADLAVYGEAARVLITAAIAALDT</sequence>
<reference evidence="1" key="1">
    <citation type="submission" date="2021-01" db="EMBL/GenBank/DDBJ databases">
        <title>Whole genome shotgun sequence of Planobispora rosea NBRC 15558.</title>
        <authorList>
            <person name="Komaki H."/>
            <person name="Tamura T."/>
        </authorList>
    </citation>
    <scope>NUCLEOTIDE SEQUENCE</scope>
    <source>
        <strain evidence="1">NBRC 15558</strain>
    </source>
</reference>
<evidence type="ECO:0000313" key="2">
    <source>
        <dbReference type="Proteomes" id="UP000655044"/>
    </source>
</evidence>
<organism evidence="1 2">
    <name type="scientific">Planobispora rosea</name>
    <dbReference type="NCBI Taxonomy" id="35762"/>
    <lineage>
        <taxon>Bacteria</taxon>
        <taxon>Bacillati</taxon>
        <taxon>Actinomycetota</taxon>
        <taxon>Actinomycetes</taxon>
        <taxon>Streptosporangiales</taxon>
        <taxon>Streptosporangiaceae</taxon>
        <taxon>Planobispora</taxon>
    </lineage>
</organism>
<gene>
    <name evidence="1" type="ORF">Pro02_01060</name>
</gene>
<comment type="caution">
    <text evidence="1">The sequence shown here is derived from an EMBL/GenBank/DDBJ whole genome shotgun (WGS) entry which is preliminary data.</text>
</comment>